<dbReference type="Pfam" id="PF23572">
    <property type="entry name" value="GH3_C"/>
    <property type="match status" value="1"/>
</dbReference>
<evidence type="ECO:0000259" key="1">
    <source>
        <dbReference type="Pfam" id="PF23572"/>
    </source>
</evidence>
<sequence>MDLSFIDYGYVVSRKANSIGPLELRIVEGGTFRKILEYYIANGAAMSQFKTPRCTKNQSLLGILDYYTVKKFWSRAYC</sequence>
<dbReference type="Proteomes" id="UP000233837">
    <property type="component" value="Unassembled WGS sequence"/>
</dbReference>
<reference evidence="2 3" key="1">
    <citation type="journal article" date="2016" name="Sci. Rep.">
        <title>The Dendrobium catenatum Lindl. genome sequence provides insights into polysaccharide synthase, floral development and adaptive evolution.</title>
        <authorList>
            <person name="Zhang G.Q."/>
            <person name="Xu Q."/>
            <person name="Bian C."/>
            <person name="Tsai W.C."/>
            <person name="Yeh C.M."/>
            <person name="Liu K.W."/>
            <person name="Yoshida K."/>
            <person name="Zhang L.S."/>
            <person name="Chang S.B."/>
            <person name="Chen F."/>
            <person name="Shi Y."/>
            <person name="Su Y.Y."/>
            <person name="Zhang Y.Q."/>
            <person name="Chen L.J."/>
            <person name="Yin Y."/>
            <person name="Lin M."/>
            <person name="Huang H."/>
            <person name="Deng H."/>
            <person name="Wang Z.W."/>
            <person name="Zhu S.L."/>
            <person name="Zhao X."/>
            <person name="Deng C."/>
            <person name="Niu S.C."/>
            <person name="Huang J."/>
            <person name="Wang M."/>
            <person name="Liu G.H."/>
            <person name="Yang H.J."/>
            <person name="Xiao X.J."/>
            <person name="Hsiao Y.Y."/>
            <person name="Wu W.L."/>
            <person name="Chen Y.Y."/>
            <person name="Mitsuda N."/>
            <person name="Ohme-Takagi M."/>
            <person name="Luo Y.B."/>
            <person name="Van de Peer Y."/>
            <person name="Liu Z.J."/>
        </authorList>
    </citation>
    <scope>NUCLEOTIDE SEQUENCE [LARGE SCALE GENOMIC DNA]</scope>
    <source>
        <tissue evidence="2">The whole plant</tissue>
    </source>
</reference>
<name>A0A2I0V7E0_9ASPA</name>
<organism evidence="2 3">
    <name type="scientific">Dendrobium catenatum</name>
    <dbReference type="NCBI Taxonomy" id="906689"/>
    <lineage>
        <taxon>Eukaryota</taxon>
        <taxon>Viridiplantae</taxon>
        <taxon>Streptophyta</taxon>
        <taxon>Embryophyta</taxon>
        <taxon>Tracheophyta</taxon>
        <taxon>Spermatophyta</taxon>
        <taxon>Magnoliopsida</taxon>
        <taxon>Liliopsida</taxon>
        <taxon>Asparagales</taxon>
        <taxon>Orchidaceae</taxon>
        <taxon>Epidendroideae</taxon>
        <taxon>Malaxideae</taxon>
        <taxon>Dendrobiinae</taxon>
        <taxon>Dendrobium</taxon>
    </lineage>
</organism>
<feature type="domain" description="GH3 C-terminal" evidence="1">
    <location>
        <begin position="1"/>
        <end position="58"/>
    </location>
</feature>
<dbReference type="PANTHER" id="PTHR31901:SF48">
    <property type="entry name" value="INDOLE-3-ACETIC ACID-AMIDO SYNTHETASE GH3.10"/>
    <property type="match status" value="1"/>
</dbReference>
<dbReference type="PANTHER" id="PTHR31901">
    <property type="entry name" value="GH3 DOMAIN-CONTAINING PROTEIN"/>
    <property type="match status" value="1"/>
</dbReference>
<dbReference type="InterPro" id="IPR004993">
    <property type="entry name" value="GH3"/>
</dbReference>
<keyword evidence="3" id="KW-1185">Reference proteome</keyword>
<reference evidence="2 3" key="2">
    <citation type="journal article" date="2017" name="Nature">
        <title>The Apostasia genome and the evolution of orchids.</title>
        <authorList>
            <person name="Zhang G.Q."/>
            <person name="Liu K.W."/>
            <person name="Li Z."/>
            <person name="Lohaus R."/>
            <person name="Hsiao Y.Y."/>
            <person name="Niu S.C."/>
            <person name="Wang J.Y."/>
            <person name="Lin Y.C."/>
            <person name="Xu Q."/>
            <person name="Chen L.J."/>
            <person name="Yoshida K."/>
            <person name="Fujiwara S."/>
            <person name="Wang Z.W."/>
            <person name="Zhang Y.Q."/>
            <person name="Mitsuda N."/>
            <person name="Wang M."/>
            <person name="Liu G.H."/>
            <person name="Pecoraro L."/>
            <person name="Huang H.X."/>
            <person name="Xiao X.J."/>
            <person name="Lin M."/>
            <person name="Wu X.Y."/>
            <person name="Wu W.L."/>
            <person name="Chen Y.Y."/>
            <person name="Chang S.B."/>
            <person name="Sakamoto S."/>
            <person name="Ohme-Takagi M."/>
            <person name="Yagi M."/>
            <person name="Zeng S.J."/>
            <person name="Shen C.Y."/>
            <person name="Yeh C.M."/>
            <person name="Luo Y.B."/>
            <person name="Tsai W.C."/>
            <person name="Van de Peer Y."/>
            <person name="Liu Z.J."/>
        </authorList>
    </citation>
    <scope>NUCLEOTIDE SEQUENCE [LARGE SCALE GENOMIC DNA]</scope>
    <source>
        <tissue evidence="2">The whole plant</tissue>
    </source>
</reference>
<dbReference type="GO" id="GO:0005737">
    <property type="term" value="C:cytoplasm"/>
    <property type="evidence" value="ECO:0007669"/>
    <property type="project" value="TreeGrafter"/>
</dbReference>
<dbReference type="AlphaFoldDB" id="A0A2I0V7E0"/>
<protein>
    <submittedName>
        <fullName evidence="2">Putative indole-3-acetic acid-amido synthetase GH3.5</fullName>
    </submittedName>
</protein>
<proteinExistence type="predicted"/>
<evidence type="ECO:0000313" key="2">
    <source>
        <dbReference type="EMBL" id="PKU59335.1"/>
    </source>
</evidence>
<dbReference type="GO" id="GO:0016881">
    <property type="term" value="F:acid-amino acid ligase activity"/>
    <property type="evidence" value="ECO:0007669"/>
    <property type="project" value="TreeGrafter"/>
</dbReference>
<dbReference type="EMBL" id="KZ505511">
    <property type="protein sequence ID" value="PKU59335.1"/>
    <property type="molecule type" value="Genomic_DNA"/>
</dbReference>
<accession>A0A2I0V7E0</accession>
<dbReference type="InterPro" id="IPR055378">
    <property type="entry name" value="GH3_C"/>
</dbReference>
<gene>
    <name evidence="2" type="primary">GH3.5</name>
    <name evidence="2" type="ORF">MA16_Dca028819</name>
</gene>
<evidence type="ECO:0000313" key="3">
    <source>
        <dbReference type="Proteomes" id="UP000233837"/>
    </source>
</evidence>